<dbReference type="EC" id="2.7.13.3" evidence="2"/>
<dbReference type="SUPFAM" id="SSF55874">
    <property type="entry name" value="ATPase domain of HSP90 chaperone/DNA topoisomerase II/histidine kinase"/>
    <property type="match status" value="1"/>
</dbReference>
<dbReference type="Proteomes" id="UP000662747">
    <property type="component" value="Chromosome"/>
</dbReference>
<comment type="catalytic activity">
    <reaction evidence="1">
        <text>ATP + protein L-histidine = ADP + protein N-phospho-L-histidine.</text>
        <dbReference type="EC" id="2.7.13.3"/>
    </reaction>
</comment>
<dbReference type="Gene3D" id="3.30.565.10">
    <property type="entry name" value="Histidine kinase-like ATPase, C-terminal domain"/>
    <property type="match status" value="1"/>
</dbReference>
<name>A0ABX7P487_9BACT</name>
<evidence type="ECO:0000256" key="3">
    <source>
        <dbReference type="ARBA" id="ARBA00022553"/>
    </source>
</evidence>
<feature type="domain" description="Response regulatory" evidence="6">
    <location>
        <begin position="3"/>
        <end position="113"/>
    </location>
</feature>
<dbReference type="SMART" id="SM00448">
    <property type="entry name" value="REC"/>
    <property type="match status" value="1"/>
</dbReference>
<dbReference type="PANTHER" id="PTHR43547:SF2">
    <property type="entry name" value="HYBRID SIGNAL TRANSDUCTION HISTIDINE KINASE C"/>
    <property type="match status" value="1"/>
</dbReference>
<dbReference type="SMART" id="SM00387">
    <property type="entry name" value="HATPase_c"/>
    <property type="match status" value="1"/>
</dbReference>
<dbReference type="InterPro" id="IPR036890">
    <property type="entry name" value="HATPase_C_sf"/>
</dbReference>
<dbReference type="PRINTS" id="PR00344">
    <property type="entry name" value="BCTRLSENSOR"/>
</dbReference>
<dbReference type="InterPro" id="IPR004358">
    <property type="entry name" value="Sig_transdc_His_kin-like_C"/>
</dbReference>
<dbReference type="InterPro" id="IPR011006">
    <property type="entry name" value="CheY-like_superfamily"/>
</dbReference>
<gene>
    <name evidence="7" type="ORF">JY651_10055</name>
</gene>
<proteinExistence type="predicted"/>
<dbReference type="RefSeq" id="WP_206726797.1">
    <property type="nucleotide sequence ID" value="NZ_CP071090.1"/>
</dbReference>
<dbReference type="InterPro" id="IPR003594">
    <property type="entry name" value="HATPase_dom"/>
</dbReference>
<dbReference type="PANTHER" id="PTHR43547">
    <property type="entry name" value="TWO-COMPONENT HISTIDINE KINASE"/>
    <property type="match status" value="1"/>
</dbReference>
<accession>A0ABX7P487</accession>
<sequence length="337" mass="35932">MSLVLVADDEPAVLEVLSQVVEDLGHDVLRARDGEEALGLARARRPQLVVTDHMMPRLSGVELCRRLKQDAQLKDVPIILLSAVLPQGAPEASAFLHKPFEITDFESVIRQSLASAPRPEPVEAGSPVEVLGQWVAATLQGPLDTARAQLRRLESQPDVDRAALASLDAQLQSLEALGRTLKDVTRLAAGGVALKQEEGDLAQHLRGAVAAWRVHAPMTLVAPSEPVPVRFDPERIRQVLDALLSHAVQQDGGRGEVTVELQASHSSVTVQVKDTGPGFEEDEVLRLFTPFQPGPVGAAGPGLYVASELARLHGGALSAVSRPGHGSTFSLHLPRGG</sequence>
<dbReference type="PROSITE" id="PS50109">
    <property type="entry name" value="HIS_KIN"/>
    <property type="match status" value="1"/>
</dbReference>
<dbReference type="CDD" id="cd17574">
    <property type="entry name" value="REC_OmpR"/>
    <property type="match status" value="1"/>
</dbReference>
<dbReference type="Pfam" id="PF02518">
    <property type="entry name" value="HATPase_c"/>
    <property type="match status" value="1"/>
</dbReference>
<dbReference type="Pfam" id="PF00072">
    <property type="entry name" value="Response_reg"/>
    <property type="match status" value="1"/>
</dbReference>
<evidence type="ECO:0000256" key="4">
    <source>
        <dbReference type="PROSITE-ProRule" id="PRU00169"/>
    </source>
</evidence>
<dbReference type="InterPro" id="IPR001789">
    <property type="entry name" value="Sig_transdc_resp-reg_receiver"/>
</dbReference>
<evidence type="ECO:0000256" key="1">
    <source>
        <dbReference type="ARBA" id="ARBA00000085"/>
    </source>
</evidence>
<dbReference type="InterPro" id="IPR005467">
    <property type="entry name" value="His_kinase_dom"/>
</dbReference>
<reference evidence="7 8" key="1">
    <citation type="submission" date="2021-02" db="EMBL/GenBank/DDBJ databases">
        <title>De Novo genome assembly of isolated myxobacteria.</title>
        <authorList>
            <person name="Stevens D.C."/>
        </authorList>
    </citation>
    <scope>NUCLEOTIDE SEQUENCE [LARGE SCALE GENOMIC DNA]</scope>
    <source>
        <strain evidence="8">SCPEA02</strain>
    </source>
</reference>
<feature type="domain" description="Histidine kinase" evidence="5">
    <location>
        <begin position="134"/>
        <end position="337"/>
    </location>
</feature>
<dbReference type="EMBL" id="CP071090">
    <property type="protein sequence ID" value="QSQ25241.1"/>
    <property type="molecule type" value="Genomic_DNA"/>
</dbReference>
<evidence type="ECO:0000259" key="6">
    <source>
        <dbReference type="PROSITE" id="PS50110"/>
    </source>
</evidence>
<organism evidence="7 8">
    <name type="scientific">Pyxidicoccus parkwayensis</name>
    <dbReference type="NCBI Taxonomy" id="2813578"/>
    <lineage>
        <taxon>Bacteria</taxon>
        <taxon>Pseudomonadati</taxon>
        <taxon>Myxococcota</taxon>
        <taxon>Myxococcia</taxon>
        <taxon>Myxococcales</taxon>
        <taxon>Cystobacterineae</taxon>
        <taxon>Myxococcaceae</taxon>
        <taxon>Pyxidicoccus</taxon>
    </lineage>
</organism>
<evidence type="ECO:0000313" key="7">
    <source>
        <dbReference type="EMBL" id="QSQ25241.1"/>
    </source>
</evidence>
<dbReference type="PROSITE" id="PS50110">
    <property type="entry name" value="RESPONSE_REGULATORY"/>
    <property type="match status" value="1"/>
</dbReference>
<protein>
    <recommendedName>
        <fullName evidence="2">histidine kinase</fullName>
        <ecNumber evidence="2">2.7.13.3</ecNumber>
    </recommendedName>
</protein>
<feature type="modified residue" description="4-aspartylphosphate" evidence="4">
    <location>
        <position position="52"/>
    </location>
</feature>
<evidence type="ECO:0000256" key="2">
    <source>
        <dbReference type="ARBA" id="ARBA00012438"/>
    </source>
</evidence>
<dbReference type="SUPFAM" id="SSF52172">
    <property type="entry name" value="CheY-like"/>
    <property type="match status" value="1"/>
</dbReference>
<dbReference type="Gene3D" id="3.40.50.2300">
    <property type="match status" value="1"/>
</dbReference>
<evidence type="ECO:0000259" key="5">
    <source>
        <dbReference type="PROSITE" id="PS50109"/>
    </source>
</evidence>
<keyword evidence="3 4" id="KW-0597">Phosphoprotein</keyword>
<keyword evidence="8" id="KW-1185">Reference proteome</keyword>
<evidence type="ECO:0000313" key="8">
    <source>
        <dbReference type="Proteomes" id="UP000662747"/>
    </source>
</evidence>